<evidence type="ECO:0000313" key="3">
    <source>
        <dbReference type="Proteomes" id="UP000694240"/>
    </source>
</evidence>
<organism evidence="2 3">
    <name type="scientific">Arabidopsis thaliana x Arabidopsis arenosa</name>
    <dbReference type="NCBI Taxonomy" id="1240361"/>
    <lineage>
        <taxon>Eukaryota</taxon>
        <taxon>Viridiplantae</taxon>
        <taxon>Streptophyta</taxon>
        <taxon>Embryophyta</taxon>
        <taxon>Tracheophyta</taxon>
        <taxon>Spermatophyta</taxon>
        <taxon>Magnoliopsida</taxon>
        <taxon>eudicotyledons</taxon>
        <taxon>Gunneridae</taxon>
        <taxon>Pentapetalae</taxon>
        <taxon>rosids</taxon>
        <taxon>malvids</taxon>
        <taxon>Brassicales</taxon>
        <taxon>Brassicaceae</taxon>
        <taxon>Camelineae</taxon>
        <taxon>Arabidopsis</taxon>
    </lineage>
</organism>
<accession>A0A8T2BXB5</accession>
<keyword evidence="3" id="KW-1185">Reference proteome</keyword>
<dbReference type="EMBL" id="JAEFBK010000006">
    <property type="protein sequence ID" value="KAG7591229.1"/>
    <property type="molecule type" value="Genomic_DNA"/>
</dbReference>
<reference evidence="2 3" key="1">
    <citation type="submission" date="2020-12" db="EMBL/GenBank/DDBJ databases">
        <title>Concerted genomic and epigenomic changes stabilize Arabidopsis allopolyploids.</title>
        <authorList>
            <person name="Chen Z."/>
        </authorList>
    </citation>
    <scope>NUCLEOTIDE SEQUENCE [LARGE SCALE GENOMIC DNA]</scope>
    <source>
        <strain evidence="2">Allo738</strain>
        <tissue evidence="2">Leaf</tissue>
    </source>
</reference>
<comment type="caution">
    <text evidence="2">The sequence shown here is derived from an EMBL/GenBank/DDBJ whole genome shotgun (WGS) entry which is preliminary data.</text>
</comment>
<gene>
    <name evidence="2" type="ORF">ISN45_Aa01g002800</name>
</gene>
<dbReference type="Proteomes" id="UP000694240">
    <property type="component" value="Chromosome 6"/>
</dbReference>
<name>A0A8T2BXB5_9BRAS</name>
<protein>
    <submittedName>
        <fullName evidence="2">Uncharacterized protein</fullName>
    </submittedName>
</protein>
<sequence>MRNLCCLRKWPYLNNTTSASTIDEETYSRKQRELECERDQVFINAPSKASLWKLLPSTKDLRNQIQAMEAKGEQKRKKVVKRRKKIESRERKIKKTENEIKSMRKMMERIHNKKHKALETISHERTCLEKITIL</sequence>
<feature type="compositionally biased region" description="Basic residues" evidence="1">
    <location>
        <begin position="74"/>
        <end position="86"/>
    </location>
</feature>
<evidence type="ECO:0000313" key="2">
    <source>
        <dbReference type="EMBL" id="KAG7591229.1"/>
    </source>
</evidence>
<evidence type="ECO:0000256" key="1">
    <source>
        <dbReference type="SAM" id="MobiDB-lite"/>
    </source>
</evidence>
<proteinExistence type="predicted"/>
<feature type="region of interest" description="Disordered" evidence="1">
    <location>
        <begin position="69"/>
        <end position="91"/>
    </location>
</feature>
<dbReference type="AlphaFoldDB" id="A0A8T2BXB5"/>